<evidence type="ECO:0000313" key="1">
    <source>
        <dbReference type="EMBL" id="GIJ45342.1"/>
    </source>
</evidence>
<comment type="caution">
    <text evidence="1">The sequence shown here is derived from an EMBL/GenBank/DDBJ whole genome shotgun (WGS) entry which is preliminary data.</text>
</comment>
<protein>
    <submittedName>
        <fullName evidence="1">Uncharacterized protein</fullName>
    </submittedName>
</protein>
<keyword evidence="2" id="KW-1185">Reference proteome</keyword>
<dbReference type="AlphaFoldDB" id="A0A8J4DQF8"/>
<proteinExistence type="predicted"/>
<dbReference type="EMBL" id="BOPF01000007">
    <property type="protein sequence ID" value="GIJ45342.1"/>
    <property type="molecule type" value="Genomic_DNA"/>
</dbReference>
<name>A0A8J4DQF8_9ACTN</name>
<dbReference type="Proteomes" id="UP000619260">
    <property type="component" value="Unassembled WGS sequence"/>
</dbReference>
<organism evidence="1 2">
    <name type="scientific">Virgisporangium aliadipatigenens</name>
    <dbReference type="NCBI Taxonomy" id="741659"/>
    <lineage>
        <taxon>Bacteria</taxon>
        <taxon>Bacillati</taxon>
        <taxon>Actinomycetota</taxon>
        <taxon>Actinomycetes</taxon>
        <taxon>Micromonosporales</taxon>
        <taxon>Micromonosporaceae</taxon>
        <taxon>Virgisporangium</taxon>
    </lineage>
</organism>
<sequence length="117" mass="12036">MPLGEIAAVHTTADGTVAVIELDVDGILRVLPLSGLSDGAVPYPAGLVRRGPSVGPDQRLSVGEVAAVFAFYGVGQVDLSSAPLTTRVVGFGDVSSTDPRLRPLPPIVVTKPRLHGD</sequence>
<gene>
    <name evidence="1" type="ORF">Val02_22280</name>
</gene>
<accession>A0A8J4DQF8</accession>
<reference evidence="1" key="1">
    <citation type="submission" date="2021-01" db="EMBL/GenBank/DDBJ databases">
        <title>Whole genome shotgun sequence of Virgisporangium aliadipatigenens NBRC 105644.</title>
        <authorList>
            <person name="Komaki H."/>
            <person name="Tamura T."/>
        </authorList>
    </citation>
    <scope>NUCLEOTIDE SEQUENCE</scope>
    <source>
        <strain evidence="1">NBRC 105644</strain>
    </source>
</reference>
<evidence type="ECO:0000313" key="2">
    <source>
        <dbReference type="Proteomes" id="UP000619260"/>
    </source>
</evidence>